<protein>
    <submittedName>
        <fullName evidence="2">Uncharacterized protein</fullName>
    </submittedName>
</protein>
<feature type="transmembrane region" description="Helical" evidence="1">
    <location>
        <begin position="140"/>
        <end position="162"/>
    </location>
</feature>
<proteinExistence type="predicted"/>
<evidence type="ECO:0000256" key="1">
    <source>
        <dbReference type="SAM" id="Phobius"/>
    </source>
</evidence>
<evidence type="ECO:0000313" key="3">
    <source>
        <dbReference type="Proteomes" id="UP000823561"/>
    </source>
</evidence>
<reference evidence="2" key="1">
    <citation type="submission" date="2020-10" db="EMBL/GenBank/DDBJ databases">
        <title>Chromosome-scale genome assembly of the Allis shad, Alosa alosa.</title>
        <authorList>
            <person name="Margot Z."/>
            <person name="Christophe K."/>
            <person name="Cabau C."/>
            <person name="Louis A."/>
            <person name="Berthelot C."/>
            <person name="Parey E."/>
            <person name="Roest Crollius H."/>
            <person name="Montfort J."/>
            <person name="Robinson-Rechavi M."/>
            <person name="Bucao C."/>
            <person name="Bouchez O."/>
            <person name="Gislard M."/>
            <person name="Lluch J."/>
            <person name="Milhes M."/>
            <person name="Lampietro C."/>
            <person name="Lopez Roques C."/>
            <person name="Donnadieu C."/>
            <person name="Braasch I."/>
            <person name="Desvignes T."/>
            <person name="Postlethwait J."/>
            <person name="Bobe J."/>
            <person name="Guiguen Y."/>
        </authorList>
    </citation>
    <scope>NUCLEOTIDE SEQUENCE</scope>
    <source>
        <strain evidence="2">M-15738</strain>
        <tissue evidence="2">Blood</tissue>
    </source>
</reference>
<sequence length="183" mass="20280">MLNIGKVLQCFLYISFWIGHTKVSFQKGKVIVMIPHNSLHQVNNITWVQFDLTHYPKVNNPVIFFLQVPGYVGVVFCPEKILCSQSDHTTPVNNLDHVIFPVPDSSVADLYYSHAHQTADPNLTFDADLLSSVPWESAKVIVPALLALASALSLIIVFGATYKVLSVQVRVHAEAPDVVVELS</sequence>
<keyword evidence="3" id="KW-1185">Reference proteome</keyword>
<organism evidence="2 3">
    <name type="scientific">Alosa alosa</name>
    <name type="common">allis shad</name>
    <dbReference type="NCBI Taxonomy" id="278164"/>
    <lineage>
        <taxon>Eukaryota</taxon>
        <taxon>Metazoa</taxon>
        <taxon>Chordata</taxon>
        <taxon>Craniata</taxon>
        <taxon>Vertebrata</taxon>
        <taxon>Euteleostomi</taxon>
        <taxon>Actinopterygii</taxon>
        <taxon>Neopterygii</taxon>
        <taxon>Teleostei</taxon>
        <taxon>Clupei</taxon>
        <taxon>Clupeiformes</taxon>
        <taxon>Clupeoidei</taxon>
        <taxon>Clupeidae</taxon>
        <taxon>Alosa</taxon>
    </lineage>
</organism>
<name>A0AAV6FIM7_9TELE</name>
<dbReference type="EMBL" id="JADWDJ010000024">
    <property type="protein sequence ID" value="KAG5260982.1"/>
    <property type="molecule type" value="Genomic_DNA"/>
</dbReference>
<comment type="caution">
    <text evidence="2">The sequence shown here is derived from an EMBL/GenBank/DDBJ whole genome shotgun (WGS) entry which is preliminary data.</text>
</comment>
<keyword evidence="1" id="KW-1133">Transmembrane helix</keyword>
<keyword evidence="1" id="KW-0472">Membrane</keyword>
<accession>A0AAV6FIM7</accession>
<dbReference type="AlphaFoldDB" id="A0AAV6FIM7"/>
<keyword evidence="1" id="KW-0812">Transmembrane</keyword>
<evidence type="ECO:0000313" key="2">
    <source>
        <dbReference type="EMBL" id="KAG5260982.1"/>
    </source>
</evidence>
<gene>
    <name evidence="2" type="ORF">AALO_G00298670</name>
</gene>
<dbReference type="Proteomes" id="UP000823561">
    <property type="component" value="Chromosome 24"/>
</dbReference>